<dbReference type="Gene3D" id="1.10.287.90">
    <property type="match status" value="1"/>
</dbReference>
<evidence type="ECO:0000256" key="1">
    <source>
        <dbReference type="ARBA" id="ARBA00004141"/>
    </source>
</evidence>
<comment type="function">
    <text evidence="14 17">Subunits I and II form the functional core of the enzyme complex. Electrons originating in cytochrome c are transferred via heme a and Cu(A) to the binuclear center formed by heme a3 and Cu(B).</text>
</comment>
<keyword evidence="8" id="KW-1278">Translocase</keyword>
<dbReference type="InterPro" id="IPR009056">
    <property type="entry name" value="Cyt_c-like_dom"/>
</dbReference>
<evidence type="ECO:0000256" key="18">
    <source>
        <dbReference type="SAM" id="Phobius"/>
    </source>
</evidence>
<dbReference type="EC" id="7.1.1.9" evidence="17"/>
<dbReference type="PROSITE" id="PS51007">
    <property type="entry name" value="CYTC"/>
    <property type="match status" value="1"/>
</dbReference>
<keyword evidence="11 15" id="KW-0408">Iron</keyword>
<keyword evidence="10 18" id="KW-1133">Transmembrane helix</keyword>
<dbReference type="NCBIfam" id="TIGR02866">
    <property type="entry name" value="CoxB"/>
    <property type="match status" value="1"/>
</dbReference>
<organism evidence="22 23">
    <name type="scientific">Kolteria novifilia</name>
    <dbReference type="NCBI Taxonomy" id="2527975"/>
    <lineage>
        <taxon>Bacteria</taxon>
        <taxon>Pseudomonadati</taxon>
        <taxon>Planctomycetota</taxon>
        <taxon>Planctomycetia</taxon>
        <taxon>Kolteriales</taxon>
        <taxon>Kolteriaceae</taxon>
        <taxon>Kolteria</taxon>
    </lineage>
</organism>
<keyword evidence="12 17" id="KW-0186">Copper</keyword>
<evidence type="ECO:0000256" key="10">
    <source>
        <dbReference type="ARBA" id="ARBA00022989"/>
    </source>
</evidence>
<dbReference type="SUPFAM" id="SSF46626">
    <property type="entry name" value="Cytochrome c"/>
    <property type="match status" value="1"/>
</dbReference>
<keyword evidence="7 15" id="KW-0479">Metal-binding</keyword>
<keyword evidence="6 16" id="KW-0812">Transmembrane</keyword>
<dbReference type="InterPro" id="IPR002429">
    <property type="entry name" value="CcO_II-like_C"/>
</dbReference>
<feature type="domain" description="Cytochrome c" evidence="21">
    <location>
        <begin position="261"/>
        <end position="352"/>
    </location>
</feature>
<dbReference type="InterPro" id="IPR014222">
    <property type="entry name" value="Cyt_c_oxidase_su2"/>
</dbReference>
<dbReference type="PROSITE" id="PS00078">
    <property type="entry name" value="COX2"/>
    <property type="match status" value="1"/>
</dbReference>
<evidence type="ECO:0000256" key="4">
    <source>
        <dbReference type="ARBA" id="ARBA00022617"/>
    </source>
</evidence>
<comment type="catalytic activity">
    <reaction evidence="17">
        <text>4 Fe(II)-[cytochrome c] + O2 + 8 H(+)(in) = 4 Fe(III)-[cytochrome c] + 2 H2O + 4 H(+)(out)</text>
        <dbReference type="Rhea" id="RHEA:11436"/>
        <dbReference type="Rhea" id="RHEA-COMP:10350"/>
        <dbReference type="Rhea" id="RHEA-COMP:14399"/>
        <dbReference type="ChEBI" id="CHEBI:15377"/>
        <dbReference type="ChEBI" id="CHEBI:15378"/>
        <dbReference type="ChEBI" id="CHEBI:15379"/>
        <dbReference type="ChEBI" id="CHEBI:29033"/>
        <dbReference type="ChEBI" id="CHEBI:29034"/>
        <dbReference type="EC" id="7.1.1.9"/>
    </reaction>
</comment>
<evidence type="ECO:0000256" key="17">
    <source>
        <dbReference type="RuleBase" id="RU004024"/>
    </source>
</evidence>
<evidence type="ECO:0000256" key="15">
    <source>
        <dbReference type="PROSITE-ProRule" id="PRU00433"/>
    </source>
</evidence>
<keyword evidence="3 16" id="KW-0813">Transport</keyword>
<name>A0A518BAA6_9BACT</name>
<dbReference type="Proteomes" id="UP000317093">
    <property type="component" value="Chromosome"/>
</dbReference>
<dbReference type="RefSeq" id="WP_145261657.1">
    <property type="nucleotide sequence ID" value="NZ_CP036279.1"/>
</dbReference>
<dbReference type="PANTHER" id="PTHR22888">
    <property type="entry name" value="CYTOCHROME C OXIDASE, SUBUNIT II"/>
    <property type="match status" value="1"/>
</dbReference>
<dbReference type="GO" id="GO:0004129">
    <property type="term" value="F:cytochrome-c oxidase activity"/>
    <property type="evidence" value="ECO:0007669"/>
    <property type="project" value="UniProtKB-EC"/>
</dbReference>
<evidence type="ECO:0000313" key="23">
    <source>
        <dbReference type="Proteomes" id="UP000317093"/>
    </source>
</evidence>
<comment type="similarity">
    <text evidence="2 16">Belongs to the cytochrome c oxidase subunit 2 family.</text>
</comment>
<feature type="domain" description="Cytochrome oxidase subunit II transmembrane region profile" evidence="20">
    <location>
        <begin position="35"/>
        <end position="132"/>
    </location>
</feature>
<evidence type="ECO:0000259" key="21">
    <source>
        <dbReference type="PROSITE" id="PS51007"/>
    </source>
</evidence>
<dbReference type="Pfam" id="PF00116">
    <property type="entry name" value="COX2"/>
    <property type="match status" value="1"/>
</dbReference>
<dbReference type="GO" id="GO:0005886">
    <property type="term" value="C:plasma membrane"/>
    <property type="evidence" value="ECO:0007669"/>
    <property type="project" value="UniProtKB-SubCell"/>
</dbReference>
<dbReference type="Pfam" id="PF02790">
    <property type="entry name" value="COX2_TM"/>
    <property type="match status" value="1"/>
</dbReference>
<evidence type="ECO:0000256" key="11">
    <source>
        <dbReference type="ARBA" id="ARBA00023004"/>
    </source>
</evidence>
<dbReference type="InterPro" id="IPR036909">
    <property type="entry name" value="Cyt_c-like_dom_sf"/>
</dbReference>
<dbReference type="InterPro" id="IPR008972">
    <property type="entry name" value="Cupredoxin"/>
</dbReference>
<keyword evidence="13 18" id="KW-0472">Membrane</keyword>
<dbReference type="Pfam" id="PF00034">
    <property type="entry name" value="Cytochrom_C"/>
    <property type="match status" value="1"/>
</dbReference>
<dbReference type="InterPro" id="IPR036257">
    <property type="entry name" value="Cyt_c_oxidase_su2_TM_sf"/>
</dbReference>
<evidence type="ECO:0000256" key="5">
    <source>
        <dbReference type="ARBA" id="ARBA00022660"/>
    </source>
</evidence>
<evidence type="ECO:0000256" key="12">
    <source>
        <dbReference type="ARBA" id="ARBA00023008"/>
    </source>
</evidence>
<dbReference type="InterPro" id="IPR045187">
    <property type="entry name" value="CcO_II"/>
</dbReference>
<evidence type="ECO:0000259" key="20">
    <source>
        <dbReference type="PROSITE" id="PS50999"/>
    </source>
</evidence>
<dbReference type="PROSITE" id="PS50857">
    <property type="entry name" value="COX2_CUA"/>
    <property type="match status" value="1"/>
</dbReference>
<evidence type="ECO:0000256" key="3">
    <source>
        <dbReference type="ARBA" id="ARBA00022448"/>
    </source>
</evidence>
<dbReference type="KEGG" id="knv:Pan216_47480"/>
<feature type="domain" description="Cytochrome oxidase subunit II copper A binding" evidence="19">
    <location>
        <begin position="135"/>
        <end position="252"/>
    </location>
</feature>
<evidence type="ECO:0000256" key="16">
    <source>
        <dbReference type="RuleBase" id="RU000456"/>
    </source>
</evidence>
<dbReference type="PROSITE" id="PS50999">
    <property type="entry name" value="COX2_TM"/>
    <property type="match status" value="1"/>
</dbReference>
<gene>
    <name evidence="22" type="primary">ctaC</name>
    <name evidence="22" type="ORF">Pan216_47480</name>
</gene>
<protein>
    <recommendedName>
        <fullName evidence="17">Cytochrome c oxidase subunit 2</fullName>
        <ecNumber evidence="17">7.1.1.9</ecNumber>
    </recommendedName>
</protein>
<feature type="transmembrane region" description="Helical" evidence="18">
    <location>
        <begin position="56"/>
        <end position="81"/>
    </location>
</feature>
<keyword evidence="9 16" id="KW-0249">Electron transport</keyword>
<dbReference type="InterPro" id="IPR001505">
    <property type="entry name" value="Copper_CuA"/>
</dbReference>
<dbReference type="Gene3D" id="2.60.40.420">
    <property type="entry name" value="Cupredoxins - blue copper proteins"/>
    <property type="match status" value="1"/>
</dbReference>
<keyword evidence="4 15" id="KW-0349">Heme</keyword>
<evidence type="ECO:0000259" key="19">
    <source>
        <dbReference type="PROSITE" id="PS50857"/>
    </source>
</evidence>
<sequence>MTGQRPKGLIPVQAKRHGRGILLLAFGLLFFASSVFAAGETNIVQTVSPPADSIKFLFYLLLAVVGAIFLIVEGALIYCMVRFRKREGDESEPPQIYGSKPVEIAWTVAPALIVFVLFLVVLRSIVQIRKVDVPEDALRVVVTGHQWWWEFHYPELGVTTANELHVPIGDDENERAVFLDLQSVDVIHSFWVPQLSGKMDVVPGRTNLLWFATKQPGLYRGQCAEYCGTQHANMLLRVVAESPEEFERWAAQQAKPAVDDPKVAAGRQLFMSLACMNCHTIKGTPANGTFAPDLTHLMSRQTLASGMVENNPKNLRDWVDNPQSIKPGCLMPSFQLSSKQLDDLVAYLETLH</sequence>
<keyword evidence="22" id="KW-0560">Oxidoreductase</keyword>
<feature type="transmembrane region" description="Helical" evidence="18">
    <location>
        <begin position="102"/>
        <end position="122"/>
    </location>
</feature>
<dbReference type="OrthoDB" id="9773456at2"/>
<evidence type="ECO:0000256" key="13">
    <source>
        <dbReference type="ARBA" id="ARBA00023136"/>
    </source>
</evidence>
<dbReference type="InterPro" id="IPR034236">
    <property type="entry name" value="CuRO_CcO_Caa3_II"/>
</dbReference>
<dbReference type="PANTHER" id="PTHR22888:SF9">
    <property type="entry name" value="CYTOCHROME C OXIDASE SUBUNIT 2"/>
    <property type="match status" value="1"/>
</dbReference>
<dbReference type="EMBL" id="CP036279">
    <property type="protein sequence ID" value="QDU63867.1"/>
    <property type="molecule type" value="Genomic_DNA"/>
</dbReference>
<evidence type="ECO:0000256" key="8">
    <source>
        <dbReference type="ARBA" id="ARBA00022967"/>
    </source>
</evidence>
<reference evidence="22 23" key="1">
    <citation type="submission" date="2019-02" db="EMBL/GenBank/DDBJ databases">
        <title>Deep-cultivation of Planctomycetes and their phenomic and genomic characterization uncovers novel biology.</title>
        <authorList>
            <person name="Wiegand S."/>
            <person name="Jogler M."/>
            <person name="Boedeker C."/>
            <person name="Pinto D."/>
            <person name="Vollmers J."/>
            <person name="Rivas-Marin E."/>
            <person name="Kohn T."/>
            <person name="Peeters S.H."/>
            <person name="Heuer A."/>
            <person name="Rast P."/>
            <person name="Oberbeckmann S."/>
            <person name="Bunk B."/>
            <person name="Jeske O."/>
            <person name="Meyerdierks A."/>
            <person name="Storesund J.E."/>
            <person name="Kallscheuer N."/>
            <person name="Luecker S."/>
            <person name="Lage O.M."/>
            <person name="Pohl T."/>
            <person name="Merkel B.J."/>
            <person name="Hornburger P."/>
            <person name="Mueller R.-W."/>
            <person name="Bruemmer F."/>
            <person name="Labrenz M."/>
            <person name="Spormann A.M."/>
            <person name="Op den Camp H."/>
            <person name="Overmann J."/>
            <person name="Amann R."/>
            <person name="Jetten M.S.M."/>
            <person name="Mascher T."/>
            <person name="Medema M.H."/>
            <person name="Devos D.P."/>
            <person name="Kaster A.-K."/>
            <person name="Ovreas L."/>
            <person name="Rohde M."/>
            <person name="Galperin M.Y."/>
            <person name="Jogler C."/>
        </authorList>
    </citation>
    <scope>NUCLEOTIDE SEQUENCE [LARGE SCALE GENOMIC DNA]</scope>
    <source>
        <strain evidence="22 23">Pan216</strain>
    </source>
</reference>
<accession>A0A518BAA6</accession>
<comment type="cofactor">
    <cofactor evidence="17">
        <name>Cu cation</name>
        <dbReference type="ChEBI" id="CHEBI:23378"/>
    </cofactor>
    <text evidence="17">Binds a copper A center.</text>
</comment>
<comment type="subcellular location">
    <subcellularLocation>
        <location evidence="16">Cell membrane</location>
        <topology evidence="16">Multi-pass membrane protein</topology>
    </subcellularLocation>
    <subcellularLocation>
        <location evidence="1">Membrane</location>
        <topology evidence="1">Multi-pass membrane protein</topology>
    </subcellularLocation>
</comment>
<dbReference type="GO" id="GO:0020037">
    <property type="term" value="F:heme binding"/>
    <property type="evidence" value="ECO:0007669"/>
    <property type="project" value="InterPro"/>
</dbReference>
<dbReference type="GO" id="GO:0005507">
    <property type="term" value="F:copper ion binding"/>
    <property type="evidence" value="ECO:0007669"/>
    <property type="project" value="InterPro"/>
</dbReference>
<keyword evidence="5 16" id="KW-0679">Respiratory chain</keyword>
<dbReference type="PRINTS" id="PR01166">
    <property type="entry name" value="CYCOXIDASEII"/>
</dbReference>
<dbReference type="SUPFAM" id="SSF81464">
    <property type="entry name" value="Cytochrome c oxidase subunit II-like, transmembrane region"/>
    <property type="match status" value="1"/>
</dbReference>
<proteinExistence type="inferred from homology"/>
<keyword evidence="23" id="KW-1185">Reference proteome</keyword>
<dbReference type="CDD" id="cd04213">
    <property type="entry name" value="CuRO_CcO_Caa3_II"/>
    <property type="match status" value="1"/>
</dbReference>
<evidence type="ECO:0000256" key="9">
    <source>
        <dbReference type="ARBA" id="ARBA00022982"/>
    </source>
</evidence>
<evidence type="ECO:0000256" key="7">
    <source>
        <dbReference type="ARBA" id="ARBA00022723"/>
    </source>
</evidence>
<evidence type="ECO:0000313" key="22">
    <source>
        <dbReference type="EMBL" id="QDU63867.1"/>
    </source>
</evidence>
<dbReference type="InterPro" id="IPR011759">
    <property type="entry name" value="Cyt_c_oxidase_su2_TM_dom"/>
</dbReference>
<evidence type="ECO:0000256" key="2">
    <source>
        <dbReference type="ARBA" id="ARBA00007866"/>
    </source>
</evidence>
<dbReference type="GO" id="GO:0042773">
    <property type="term" value="P:ATP synthesis coupled electron transport"/>
    <property type="evidence" value="ECO:0007669"/>
    <property type="project" value="TreeGrafter"/>
</dbReference>
<dbReference type="GO" id="GO:0016491">
    <property type="term" value="F:oxidoreductase activity"/>
    <property type="evidence" value="ECO:0007669"/>
    <property type="project" value="UniProtKB-KW"/>
</dbReference>
<evidence type="ECO:0000256" key="14">
    <source>
        <dbReference type="ARBA" id="ARBA00024688"/>
    </source>
</evidence>
<dbReference type="AlphaFoldDB" id="A0A518BAA6"/>
<evidence type="ECO:0000256" key="6">
    <source>
        <dbReference type="ARBA" id="ARBA00022692"/>
    </source>
</evidence>
<dbReference type="SUPFAM" id="SSF49503">
    <property type="entry name" value="Cupredoxins"/>
    <property type="match status" value="1"/>
</dbReference>